<dbReference type="AlphaFoldDB" id="A0A4C1XM58"/>
<protein>
    <submittedName>
        <fullName evidence="1">Uncharacterized protein</fullName>
    </submittedName>
</protein>
<evidence type="ECO:0000313" key="2">
    <source>
        <dbReference type="Proteomes" id="UP000299102"/>
    </source>
</evidence>
<dbReference type="Proteomes" id="UP000299102">
    <property type="component" value="Unassembled WGS sequence"/>
</dbReference>
<name>A0A4C1XM58_EUMVA</name>
<accession>A0A4C1XM58</accession>
<sequence>MVRFSLEAGTYQEQTEKIIVLPGLAIVAAPESTPCAWAPVAPSYLRHWLLVEESSDFNYDDEFDSEEEDCT</sequence>
<gene>
    <name evidence="1" type="ORF">EVAR_56480_1</name>
</gene>
<comment type="caution">
    <text evidence="1">The sequence shown here is derived from an EMBL/GenBank/DDBJ whole genome shotgun (WGS) entry which is preliminary data.</text>
</comment>
<organism evidence="1 2">
    <name type="scientific">Eumeta variegata</name>
    <name type="common">Bagworm moth</name>
    <name type="synonym">Eumeta japonica</name>
    <dbReference type="NCBI Taxonomy" id="151549"/>
    <lineage>
        <taxon>Eukaryota</taxon>
        <taxon>Metazoa</taxon>
        <taxon>Ecdysozoa</taxon>
        <taxon>Arthropoda</taxon>
        <taxon>Hexapoda</taxon>
        <taxon>Insecta</taxon>
        <taxon>Pterygota</taxon>
        <taxon>Neoptera</taxon>
        <taxon>Endopterygota</taxon>
        <taxon>Lepidoptera</taxon>
        <taxon>Glossata</taxon>
        <taxon>Ditrysia</taxon>
        <taxon>Tineoidea</taxon>
        <taxon>Psychidae</taxon>
        <taxon>Oiketicinae</taxon>
        <taxon>Eumeta</taxon>
    </lineage>
</organism>
<evidence type="ECO:0000313" key="1">
    <source>
        <dbReference type="EMBL" id="GBP63369.1"/>
    </source>
</evidence>
<dbReference type="EMBL" id="BGZK01000868">
    <property type="protein sequence ID" value="GBP63369.1"/>
    <property type="molecule type" value="Genomic_DNA"/>
</dbReference>
<proteinExistence type="predicted"/>
<keyword evidence="2" id="KW-1185">Reference proteome</keyword>
<reference evidence="1 2" key="1">
    <citation type="journal article" date="2019" name="Commun. Biol.">
        <title>The bagworm genome reveals a unique fibroin gene that provides high tensile strength.</title>
        <authorList>
            <person name="Kono N."/>
            <person name="Nakamura H."/>
            <person name="Ohtoshi R."/>
            <person name="Tomita M."/>
            <person name="Numata K."/>
            <person name="Arakawa K."/>
        </authorList>
    </citation>
    <scope>NUCLEOTIDE SEQUENCE [LARGE SCALE GENOMIC DNA]</scope>
</reference>